<dbReference type="InterPro" id="IPR000073">
    <property type="entry name" value="AB_hydrolase_1"/>
</dbReference>
<dbReference type="Gene3D" id="3.40.50.1820">
    <property type="entry name" value="alpha/beta hydrolase"/>
    <property type="match status" value="1"/>
</dbReference>
<dbReference type="EMBL" id="GISG01006698">
    <property type="protein sequence ID" value="MBA4615282.1"/>
    <property type="molecule type" value="Transcribed_RNA"/>
</dbReference>
<dbReference type="InterPro" id="IPR051044">
    <property type="entry name" value="MAG_DAG_Lipase"/>
</dbReference>
<evidence type="ECO:0000313" key="3">
    <source>
        <dbReference type="EMBL" id="MBA4615282.1"/>
    </source>
</evidence>
<dbReference type="PRINTS" id="PR00111">
    <property type="entry name" value="ABHYDROLASE"/>
</dbReference>
<dbReference type="FunFam" id="3.40.50.1820:FF:000036">
    <property type="entry name" value="Alpha/beta-Hydrolases superfamily protein"/>
    <property type="match status" value="1"/>
</dbReference>
<evidence type="ECO:0000256" key="1">
    <source>
        <dbReference type="SAM" id="MobiDB-lite"/>
    </source>
</evidence>
<name>A0A7C9CCC3_OPUST</name>
<reference evidence="3" key="2">
    <citation type="submission" date="2020-07" db="EMBL/GenBank/DDBJ databases">
        <authorList>
            <person name="Vera ALvarez R."/>
            <person name="Arias-Moreno D.M."/>
            <person name="Jimenez-Jacinto V."/>
            <person name="Jimenez-Bremont J.F."/>
            <person name="Swaminathan K."/>
            <person name="Moose S.P."/>
            <person name="Guerrero-Gonzalez M.L."/>
            <person name="Marino-Ramirez L."/>
            <person name="Landsman D."/>
            <person name="Rodriguez-Kessler M."/>
            <person name="Delgado-Sanchez P."/>
        </authorList>
    </citation>
    <scope>NUCLEOTIDE SEQUENCE</scope>
    <source>
        <tissue evidence="3">Cladode</tissue>
    </source>
</reference>
<dbReference type="SUPFAM" id="SSF53474">
    <property type="entry name" value="alpha/beta-Hydrolases"/>
    <property type="match status" value="1"/>
</dbReference>
<proteinExistence type="predicted"/>
<dbReference type="PANTHER" id="PTHR11614">
    <property type="entry name" value="PHOSPHOLIPASE-RELATED"/>
    <property type="match status" value="1"/>
</dbReference>
<protein>
    <recommendedName>
        <fullName evidence="2">Serine aminopeptidase S33 domain-containing protein</fullName>
    </recommendedName>
</protein>
<accession>A0A7C9CCC3</accession>
<dbReference type="AlphaFoldDB" id="A0A7C9CCC3"/>
<dbReference type="Pfam" id="PF12146">
    <property type="entry name" value="Hydrolase_4"/>
    <property type="match status" value="1"/>
</dbReference>
<feature type="compositionally biased region" description="Basic and acidic residues" evidence="1">
    <location>
        <begin position="290"/>
        <end position="310"/>
    </location>
</feature>
<evidence type="ECO:0000259" key="2">
    <source>
        <dbReference type="Pfam" id="PF12146"/>
    </source>
</evidence>
<dbReference type="InterPro" id="IPR022742">
    <property type="entry name" value="Hydrolase_4"/>
</dbReference>
<feature type="region of interest" description="Disordered" evidence="1">
    <location>
        <begin position="290"/>
        <end position="323"/>
    </location>
</feature>
<dbReference type="InterPro" id="IPR029058">
    <property type="entry name" value="AB_hydrolase_fold"/>
</dbReference>
<sequence>MGSDLKFEEEYIVSNGLKLFTCRWLPEQQPKALVFLCHGYAMESSISMKGTATRLAKAGYGVYGIDYIGHGKSEGLPGYIPSFDNLVQDCADHFSNVCEREENKGKARFLMGESMGGAVVLLLHRKMPDFWDGAVLVAPMCKIAEDLRPNPLVLPFLTRLANIVPTWKIVPTQDIIEAAVRDPERKKEVRANPYWYTGRPRLKTANELLTASTELEKRLNEVTLPFLVIHGGDDKVTDPAISKQLYETATSTDKSFKLYEGMWHALTYGELPENIDIVFNDIIGWLDERSSEGNSRLERERKTLEDKDAGSYENPPLSPKSSI</sequence>
<feature type="domain" description="Serine aminopeptidase S33" evidence="2">
    <location>
        <begin position="28"/>
        <end position="267"/>
    </location>
</feature>
<organism evidence="3">
    <name type="scientific">Opuntia streptacantha</name>
    <name type="common">Prickly pear cactus</name>
    <name type="synonym">Opuntia cardona</name>
    <dbReference type="NCBI Taxonomy" id="393608"/>
    <lineage>
        <taxon>Eukaryota</taxon>
        <taxon>Viridiplantae</taxon>
        <taxon>Streptophyta</taxon>
        <taxon>Embryophyta</taxon>
        <taxon>Tracheophyta</taxon>
        <taxon>Spermatophyta</taxon>
        <taxon>Magnoliopsida</taxon>
        <taxon>eudicotyledons</taxon>
        <taxon>Gunneridae</taxon>
        <taxon>Pentapetalae</taxon>
        <taxon>Caryophyllales</taxon>
        <taxon>Cactineae</taxon>
        <taxon>Cactaceae</taxon>
        <taxon>Opuntioideae</taxon>
        <taxon>Opuntia</taxon>
    </lineage>
</organism>
<reference evidence="3" key="1">
    <citation type="journal article" date="2013" name="J. Plant Res.">
        <title>Effect of fungi and light on seed germination of three Opuntia species from semiarid lands of central Mexico.</title>
        <authorList>
            <person name="Delgado-Sanchez P."/>
            <person name="Jimenez-Bremont J.F."/>
            <person name="Guerrero-Gonzalez Mde L."/>
            <person name="Flores J."/>
        </authorList>
    </citation>
    <scope>NUCLEOTIDE SEQUENCE</scope>
    <source>
        <tissue evidence="3">Cladode</tissue>
    </source>
</reference>